<organism evidence="2 3">
    <name type="scientific">Fistulina hepatica ATCC 64428</name>
    <dbReference type="NCBI Taxonomy" id="1128425"/>
    <lineage>
        <taxon>Eukaryota</taxon>
        <taxon>Fungi</taxon>
        <taxon>Dikarya</taxon>
        <taxon>Basidiomycota</taxon>
        <taxon>Agaricomycotina</taxon>
        <taxon>Agaricomycetes</taxon>
        <taxon>Agaricomycetidae</taxon>
        <taxon>Agaricales</taxon>
        <taxon>Fistulinaceae</taxon>
        <taxon>Fistulina</taxon>
    </lineage>
</organism>
<protein>
    <recommendedName>
        <fullName evidence="1">DUF6589 domain-containing protein</fullName>
    </recommendedName>
</protein>
<proteinExistence type="predicted"/>
<dbReference type="Pfam" id="PF20231">
    <property type="entry name" value="DUF6589"/>
    <property type="match status" value="1"/>
</dbReference>
<feature type="non-terminal residue" evidence="2">
    <location>
        <position position="1"/>
    </location>
</feature>
<name>A0A0D7AC84_9AGAR</name>
<dbReference type="OrthoDB" id="3040861at2759"/>
<feature type="non-terminal residue" evidence="2">
    <location>
        <position position="81"/>
    </location>
</feature>
<evidence type="ECO:0000313" key="2">
    <source>
        <dbReference type="EMBL" id="KIY47541.1"/>
    </source>
</evidence>
<keyword evidence="3" id="KW-1185">Reference proteome</keyword>
<dbReference type="AlphaFoldDB" id="A0A0D7AC84"/>
<feature type="domain" description="DUF6589" evidence="1">
    <location>
        <begin position="6"/>
        <end position="80"/>
    </location>
</feature>
<accession>A0A0D7AC84</accession>
<sequence length="81" mass="9250">TPLSPESATQDHAHQNARLLMRDLLYVAVVVDAISDGDFGRVEDCYSPICSIFRSLGCRNYSNEILHWFYNVKNVWTPDFA</sequence>
<gene>
    <name evidence="2" type="ORF">FISHEDRAFT_25088</name>
</gene>
<dbReference type="Proteomes" id="UP000054144">
    <property type="component" value="Unassembled WGS sequence"/>
</dbReference>
<evidence type="ECO:0000259" key="1">
    <source>
        <dbReference type="Pfam" id="PF20231"/>
    </source>
</evidence>
<dbReference type="EMBL" id="KN881931">
    <property type="protein sequence ID" value="KIY47541.1"/>
    <property type="molecule type" value="Genomic_DNA"/>
</dbReference>
<dbReference type="InterPro" id="IPR046496">
    <property type="entry name" value="DUF6589"/>
</dbReference>
<reference evidence="2 3" key="1">
    <citation type="journal article" date="2015" name="Fungal Genet. Biol.">
        <title>Evolution of novel wood decay mechanisms in Agaricales revealed by the genome sequences of Fistulina hepatica and Cylindrobasidium torrendii.</title>
        <authorList>
            <person name="Floudas D."/>
            <person name="Held B.W."/>
            <person name="Riley R."/>
            <person name="Nagy L.G."/>
            <person name="Koehler G."/>
            <person name="Ransdell A.S."/>
            <person name="Younus H."/>
            <person name="Chow J."/>
            <person name="Chiniquy J."/>
            <person name="Lipzen A."/>
            <person name="Tritt A."/>
            <person name="Sun H."/>
            <person name="Haridas S."/>
            <person name="LaButti K."/>
            <person name="Ohm R.A."/>
            <person name="Kues U."/>
            <person name="Blanchette R.A."/>
            <person name="Grigoriev I.V."/>
            <person name="Minto R.E."/>
            <person name="Hibbett D.S."/>
        </authorList>
    </citation>
    <scope>NUCLEOTIDE SEQUENCE [LARGE SCALE GENOMIC DNA]</scope>
    <source>
        <strain evidence="2 3">ATCC 64428</strain>
    </source>
</reference>
<evidence type="ECO:0000313" key="3">
    <source>
        <dbReference type="Proteomes" id="UP000054144"/>
    </source>
</evidence>